<gene>
    <name evidence="3" type="primary">Fnd11</name>
    <name evidence="3" type="ORF">COCCOC_R14764</name>
</gene>
<feature type="domain" description="DUF5581" evidence="1">
    <location>
        <begin position="208"/>
        <end position="312"/>
    </location>
</feature>
<dbReference type="InterPro" id="IPR049231">
    <property type="entry name" value="DUF5581_N"/>
</dbReference>
<dbReference type="InterPro" id="IPR013783">
    <property type="entry name" value="Ig-like_fold"/>
</dbReference>
<dbReference type="EMBL" id="VWPP01000641">
    <property type="protein sequence ID" value="NXE82688.1"/>
    <property type="molecule type" value="Genomic_DNA"/>
</dbReference>
<evidence type="ECO:0000259" key="2">
    <source>
        <dbReference type="Pfam" id="PF20996"/>
    </source>
</evidence>
<dbReference type="SUPFAM" id="SSF49265">
    <property type="entry name" value="Fibronectin type III"/>
    <property type="match status" value="1"/>
</dbReference>
<feature type="domain" description="DUF5581" evidence="2">
    <location>
        <begin position="35"/>
        <end position="203"/>
    </location>
</feature>
<dbReference type="InterPro" id="IPR039581">
    <property type="entry name" value="FNDC11"/>
</dbReference>
<dbReference type="InterPro" id="IPR003961">
    <property type="entry name" value="FN3_dom"/>
</dbReference>
<dbReference type="PANTHER" id="PTHR14537">
    <property type="entry name" value="FIBRONECTIN TYPE III DOMAIN-CONTAINING PROTEIN 11"/>
    <property type="match status" value="1"/>
</dbReference>
<dbReference type="Gene3D" id="2.60.40.10">
    <property type="entry name" value="Immunoglobulins"/>
    <property type="match status" value="1"/>
</dbReference>
<evidence type="ECO:0000313" key="3">
    <source>
        <dbReference type="EMBL" id="NXE82688.1"/>
    </source>
</evidence>
<reference evidence="3 4" key="1">
    <citation type="submission" date="2019-09" db="EMBL/GenBank/DDBJ databases">
        <title>Bird 10,000 Genomes (B10K) Project - Family phase.</title>
        <authorList>
            <person name="Zhang G."/>
        </authorList>
    </citation>
    <scope>NUCLEOTIDE SEQUENCE [LARGE SCALE GENOMIC DNA]</scope>
    <source>
        <strain evidence="3">B10K-CU-031-03</strain>
        <tissue evidence="3">Muscle</tissue>
    </source>
</reference>
<feature type="non-terminal residue" evidence="3">
    <location>
        <position position="319"/>
    </location>
</feature>
<comment type="caution">
    <text evidence="3">The sequence shown here is derived from an EMBL/GenBank/DDBJ whole genome shotgun (WGS) entry which is preliminary data.</text>
</comment>
<protein>
    <submittedName>
        <fullName evidence="3">FND11 protein</fullName>
    </submittedName>
</protein>
<dbReference type="AlphaFoldDB" id="A0A7K8PV11"/>
<dbReference type="Pfam" id="PF20996">
    <property type="entry name" value="DUF5581_N"/>
    <property type="match status" value="1"/>
</dbReference>
<dbReference type="InterPro" id="IPR036116">
    <property type="entry name" value="FN3_sf"/>
</dbReference>
<keyword evidence="4" id="KW-1185">Reference proteome</keyword>
<evidence type="ECO:0000313" key="4">
    <source>
        <dbReference type="Proteomes" id="UP000525205"/>
    </source>
</evidence>
<proteinExistence type="predicted"/>
<dbReference type="InterPro" id="IPR048317">
    <property type="entry name" value="DUF5581_C"/>
</dbReference>
<dbReference type="Proteomes" id="UP000525205">
    <property type="component" value="Unassembled WGS sequence"/>
</dbReference>
<dbReference type="Pfam" id="PF17744">
    <property type="entry name" value="DUF5581"/>
    <property type="match status" value="1"/>
</dbReference>
<dbReference type="CDD" id="cd00063">
    <property type="entry name" value="FN3"/>
    <property type="match status" value="1"/>
</dbReference>
<organism evidence="3 4">
    <name type="scientific">Cochlearius cochlearius</name>
    <name type="common">Boat-billed heron</name>
    <dbReference type="NCBI Taxonomy" id="110676"/>
    <lineage>
        <taxon>Eukaryota</taxon>
        <taxon>Metazoa</taxon>
        <taxon>Chordata</taxon>
        <taxon>Craniata</taxon>
        <taxon>Vertebrata</taxon>
        <taxon>Euteleostomi</taxon>
        <taxon>Archelosauria</taxon>
        <taxon>Archosauria</taxon>
        <taxon>Dinosauria</taxon>
        <taxon>Saurischia</taxon>
        <taxon>Theropoda</taxon>
        <taxon>Coelurosauria</taxon>
        <taxon>Aves</taxon>
        <taxon>Neognathae</taxon>
        <taxon>Neoaves</taxon>
        <taxon>Aequornithes</taxon>
        <taxon>Pelecaniformes</taxon>
        <taxon>Ardeidae</taxon>
        <taxon>Cochlearius</taxon>
    </lineage>
</organism>
<name>A0A7K8PV11_COCCO</name>
<accession>A0A7K8PV11</accession>
<sequence length="319" mass="37469">FLTQQLSFGIMAVILNEFETSLESAANSEDQQGSATWESYLERRNLVLQFLHCDLSLDHLQHYRNRLELLKKCYFYLEIEPKHMNVRNQNHVVHRTDILQLIDPCRLQRLKKMGKNQTEIQLSLLTELLEQLERGWEELRRYVDTCDVATFLSQWDLMMQKLSKLTEFMGTFLSLQVPGKLYVKQQLVSYEGLRGTRIPNIRLSICMKMPLVFDRKESFAHKDWAKLTWFTENQESRLEKYELCVKLLTNESPTEVGYGRSREVTSNTCVVQDLQPGRSYEFTIRRSETQTVVFKKWRDSLILKTKADATEDAESSACT</sequence>
<evidence type="ECO:0000259" key="1">
    <source>
        <dbReference type="Pfam" id="PF17744"/>
    </source>
</evidence>
<feature type="non-terminal residue" evidence="3">
    <location>
        <position position="1"/>
    </location>
</feature>